<reference evidence="1" key="1">
    <citation type="journal article" date="2014" name="Front. Microbiol.">
        <title>High frequency of phylogenetically diverse reductive dehalogenase-homologous genes in deep subseafloor sedimentary metagenomes.</title>
        <authorList>
            <person name="Kawai M."/>
            <person name="Futagami T."/>
            <person name="Toyoda A."/>
            <person name="Takaki Y."/>
            <person name="Nishi S."/>
            <person name="Hori S."/>
            <person name="Arai W."/>
            <person name="Tsubouchi T."/>
            <person name="Morono Y."/>
            <person name="Uchiyama I."/>
            <person name="Ito T."/>
            <person name="Fujiyama A."/>
            <person name="Inagaki F."/>
            <person name="Takami H."/>
        </authorList>
    </citation>
    <scope>NUCLEOTIDE SEQUENCE</scope>
    <source>
        <strain evidence="1">Expedition CK06-06</strain>
    </source>
</reference>
<organism evidence="1">
    <name type="scientific">marine sediment metagenome</name>
    <dbReference type="NCBI Taxonomy" id="412755"/>
    <lineage>
        <taxon>unclassified sequences</taxon>
        <taxon>metagenomes</taxon>
        <taxon>ecological metagenomes</taxon>
    </lineage>
</organism>
<name>X1DTU4_9ZZZZ</name>
<gene>
    <name evidence="1" type="ORF">S03H2_07401</name>
</gene>
<sequence length="47" mass="5265">FLIWASDQFKSGVKNYVTMEKTIDLSLVKNPLSGAPQKPEFVSAHEL</sequence>
<evidence type="ECO:0000313" key="1">
    <source>
        <dbReference type="EMBL" id="GAH23557.1"/>
    </source>
</evidence>
<protein>
    <submittedName>
        <fullName evidence="1">Uncharacterized protein</fullName>
    </submittedName>
</protein>
<accession>X1DTU4</accession>
<proteinExistence type="predicted"/>
<feature type="non-terminal residue" evidence="1">
    <location>
        <position position="1"/>
    </location>
</feature>
<dbReference type="EMBL" id="BARU01003413">
    <property type="protein sequence ID" value="GAH23557.1"/>
    <property type="molecule type" value="Genomic_DNA"/>
</dbReference>
<comment type="caution">
    <text evidence="1">The sequence shown here is derived from an EMBL/GenBank/DDBJ whole genome shotgun (WGS) entry which is preliminary data.</text>
</comment>
<dbReference type="AlphaFoldDB" id="X1DTU4"/>